<proteinExistence type="predicted"/>
<dbReference type="Gene3D" id="3.30.160.250">
    <property type="match status" value="1"/>
</dbReference>
<gene>
    <name evidence="1" type="ORF">QFF56_08560</name>
</gene>
<dbReference type="Proteomes" id="UP001238155">
    <property type="component" value="Chromosome"/>
</dbReference>
<sequence>MKYLYYALFTENEQGQYEVEFPDFSPHVATFGNNMSDALKMARDALSGYLLVLEDPDDSLPPTTPPGKITIPQNSLLIPIEVDTTLAREREENILVKKR</sequence>
<dbReference type="InterPro" id="IPR035069">
    <property type="entry name" value="TTHA1013/TTHA0281-like"/>
</dbReference>
<accession>A0AAJ6FMA9</accession>
<evidence type="ECO:0000313" key="2">
    <source>
        <dbReference type="Proteomes" id="UP001238155"/>
    </source>
</evidence>
<name>A0AAJ6FMA9_9LACO</name>
<dbReference type="RefSeq" id="WP_283534636.1">
    <property type="nucleotide sequence ID" value="NZ_CP123751.1"/>
</dbReference>
<dbReference type="EMBL" id="CP123751">
    <property type="protein sequence ID" value="WHQ79974.1"/>
    <property type="molecule type" value="Genomic_DNA"/>
</dbReference>
<protein>
    <submittedName>
        <fullName evidence="1">Type II toxin-antitoxin system HicB family antitoxin</fullName>
    </submittedName>
</protein>
<evidence type="ECO:0000313" key="1">
    <source>
        <dbReference type="EMBL" id="WHQ79974.1"/>
    </source>
</evidence>
<organism evidence="1 2">
    <name type="scientific">Ligilactobacillus animalis</name>
    <dbReference type="NCBI Taxonomy" id="1605"/>
    <lineage>
        <taxon>Bacteria</taxon>
        <taxon>Bacillati</taxon>
        <taxon>Bacillota</taxon>
        <taxon>Bacilli</taxon>
        <taxon>Lactobacillales</taxon>
        <taxon>Lactobacillaceae</taxon>
        <taxon>Ligilactobacillus</taxon>
    </lineage>
</organism>
<dbReference type="SUPFAM" id="SSF143100">
    <property type="entry name" value="TTHA1013/TTHA0281-like"/>
    <property type="match status" value="1"/>
</dbReference>
<dbReference type="AlphaFoldDB" id="A0AAJ6FMA9"/>
<reference evidence="1" key="1">
    <citation type="submission" date="2023-04" db="EMBL/GenBank/DDBJ databases">
        <title>Four porcine-derived lactic acid bacteria strains analyses and their evaluation as potential probiotics based on genomics.</title>
        <authorList>
            <person name="Niu D."/>
        </authorList>
    </citation>
    <scope>NUCLEOTIDE SEQUENCE</scope>
    <source>
        <strain evidence="1">ZSB1</strain>
    </source>
</reference>